<reference evidence="4 7" key="3">
    <citation type="submission" date="2018-02" db="EMBL/GenBank/DDBJ databases">
        <title>Complete genome sequencing of Faecalibacterium prausnitzii strains isolated from the human gut.</title>
        <authorList>
            <person name="Fitzgerald B.C."/>
            <person name="Shkoporov A.N."/>
            <person name="Ross P.R."/>
            <person name="Hill C."/>
        </authorList>
    </citation>
    <scope>NUCLEOTIDE SEQUENCE [LARGE SCALE GENOMIC DNA]</scope>
    <source>
        <strain evidence="4 7">APC942/8-14-2</strain>
    </source>
</reference>
<dbReference type="Proteomes" id="UP000220438">
    <property type="component" value="Unassembled WGS sequence"/>
</dbReference>
<dbReference type="InterPro" id="IPR007630">
    <property type="entry name" value="RNA_pol_sigma70_r4"/>
</dbReference>
<evidence type="ECO:0000313" key="7">
    <source>
        <dbReference type="Proteomes" id="UP000251634"/>
    </source>
</evidence>
<dbReference type="Gene3D" id="1.10.10.10">
    <property type="entry name" value="Winged helix-like DNA-binding domain superfamily/Winged helix DNA-binding domain"/>
    <property type="match status" value="1"/>
</dbReference>
<dbReference type="Proteomes" id="UP000095649">
    <property type="component" value="Unassembled WGS sequence"/>
</dbReference>
<dbReference type="InterPro" id="IPR013324">
    <property type="entry name" value="RNA_pol_sigma_r3/r4-like"/>
</dbReference>
<dbReference type="InterPro" id="IPR036388">
    <property type="entry name" value="WH-like_DNA-bd_sf"/>
</dbReference>
<evidence type="ECO:0000313" key="6">
    <source>
        <dbReference type="Proteomes" id="UP000220438"/>
    </source>
</evidence>
<proteinExistence type="predicted"/>
<accession>A0A173RUC9</accession>
<dbReference type="GO" id="GO:0003700">
    <property type="term" value="F:DNA-binding transcription factor activity"/>
    <property type="evidence" value="ECO:0007669"/>
    <property type="project" value="InterPro"/>
</dbReference>
<dbReference type="Pfam" id="PF04545">
    <property type="entry name" value="Sigma70_r4"/>
    <property type="match status" value="1"/>
</dbReference>
<feature type="domain" description="RNA polymerase sigma-70 region 4" evidence="1">
    <location>
        <begin position="104"/>
        <end position="152"/>
    </location>
</feature>
<protein>
    <submittedName>
        <fullName evidence="2">RNA polymerase sigma factor, sigma-70 family</fullName>
    </submittedName>
    <submittedName>
        <fullName evidence="3">Sigma-70 family RNA polymerase sigma factor</fullName>
    </submittedName>
</protein>
<name>A0A173RUC9_9FIRM</name>
<organism evidence="2 5">
    <name type="scientific">Faecalibacterium prausnitzii</name>
    <dbReference type="NCBI Taxonomy" id="853"/>
    <lineage>
        <taxon>Bacteria</taxon>
        <taxon>Bacillati</taxon>
        <taxon>Bacillota</taxon>
        <taxon>Clostridia</taxon>
        <taxon>Eubacteriales</taxon>
        <taxon>Oscillospiraceae</taxon>
        <taxon>Faecalibacterium</taxon>
    </lineage>
</organism>
<dbReference type="EMBL" id="PRKZ01000013">
    <property type="protein sequence ID" value="RAW47799.1"/>
    <property type="molecule type" value="Genomic_DNA"/>
</dbReference>
<dbReference type="EMBL" id="CYXN01000003">
    <property type="protein sequence ID" value="CUM81356.1"/>
    <property type="molecule type" value="Genomic_DNA"/>
</dbReference>
<reference evidence="2 5" key="1">
    <citation type="submission" date="2015-09" db="EMBL/GenBank/DDBJ databases">
        <authorList>
            <consortium name="Pathogen Informatics"/>
        </authorList>
    </citation>
    <scope>NUCLEOTIDE SEQUENCE [LARGE SCALE GENOMIC DNA]</scope>
    <source>
        <strain evidence="2 5">2789STDY5834970</strain>
    </source>
</reference>
<dbReference type="RefSeq" id="WP_081028395.1">
    <property type="nucleotide sequence ID" value="NZ_JAEKCA010000002.1"/>
</dbReference>
<evidence type="ECO:0000313" key="3">
    <source>
        <dbReference type="EMBL" id="PDX89259.1"/>
    </source>
</evidence>
<evidence type="ECO:0000313" key="4">
    <source>
        <dbReference type="EMBL" id="RAW47799.1"/>
    </source>
</evidence>
<sequence>MLPPSAIIQKGGFSMTEHEKYQEHIRHTHDAFCKTVIRHAAIDAARSIRSRRKREISLEYLIEEKHYPFSTTDKYFTEQSGMNSYPLFVCGQMVLLESPELAAALSALSQMEQEIIFLYYFQRLTHREIGRRYGRAGNTTGRRIQMILRRLRAELEGLSYEPATFL</sequence>
<dbReference type="EMBL" id="NOUW01000026">
    <property type="protein sequence ID" value="PDX89259.1"/>
    <property type="molecule type" value="Genomic_DNA"/>
</dbReference>
<dbReference type="GO" id="GO:0006352">
    <property type="term" value="P:DNA-templated transcription initiation"/>
    <property type="evidence" value="ECO:0007669"/>
    <property type="project" value="InterPro"/>
</dbReference>
<gene>
    <name evidence="4" type="ORF">C4N25_12750</name>
    <name evidence="3" type="ORF">CHR61_08580</name>
    <name evidence="2" type="ORF">ERS852582_00647</name>
</gene>
<evidence type="ECO:0000313" key="5">
    <source>
        <dbReference type="Proteomes" id="UP000095649"/>
    </source>
</evidence>
<evidence type="ECO:0000313" key="2">
    <source>
        <dbReference type="EMBL" id="CUM81356.1"/>
    </source>
</evidence>
<dbReference type="AlphaFoldDB" id="A0A173RUC9"/>
<evidence type="ECO:0000259" key="1">
    <source>
        <dbReference type="Pfam" id="PF04545"/>
    </source>
</evidence>
<dbReference type="OrthoDB" id="9787667at2"/>
<dbReference type="Proteomes" id="UP000251634">
    <property type="component" value="Unassembled WGS sequence"/>
</dbReference>
<dbReference type="SUPFAM" id="SSF88659">
    <property type="entry name" value="Sigma3 and sigma4 domains of RNA polymerase sigma factors"/>
    <property type="match status" value="1"/>
</dbReference>
<reference evidence="3 6" key="2">
    <citation type="journal article" date="2017" name="Front. Microbiol.">
        <title>New Insights into the Diversity of the Genus Faecalibacterium.</title>
        <authorList>
            <person name="Benevides L."/>
            <person name="Burman S."/>
            <person name="Martin R."/>
            <person name="Robert V."/>
            <person name="Thomas M."/>
            <person name="Miquel S."/>
            <person name="Chain F."/>
            <person name="Sokol H."/>
            <person name="Bermudez-Humaran L.G."/>
            <person name="Morrison M."/>
            <person name="Langella P."/>
            <person name="Azevedo V.A."/>
            <person name="Chatel J.M."/>
            <person name="Soares S."/>
        </authorList>
    </citation>
    <scope>NUCLEOTIDE SEQUENCE [LARGE SCALE GENOMIC DNA]</scope>
    <source>
        <strain evidence="3 6">AHMP21</strain>
    </source>
</reference>